<dbReference type="KEGG" id="pmrn:116938082"/>
<evidence type="ECO:0000256" key="9">
    <source>
        <dbReference type="ARBA" id="ARBA00023204"/>
    </source>
</evidence>
<dbReference type="Pfam" id="PF00875">
    <property type="entry name" value="DNA_photolyase"/>
    <property type="match status" value="1"/>
</dbReference>
<dbReference type="Gene3D" id="3.40.50.620">
    <property type="entry name" value="HUPs"/>
    <property type="match status" value="1"/>
</dbReference>
<dbReference type="InterPro" id="IPR006050">
    <property type="entry name" value="DNA_photolyase_N"/>
</dbReference>
<dbReference type="FunFam" id="3.40.50.620:FF:000110">
    <property type="entry name" value="Deoxyribodipyrimidine photolyase"/>
    <property type="match status" value="1"/>
</dbReference>
<protein>
    <recommendedName>
        <fullName evidence="4">Deoxyribodipyrimidine photo-lyase</fullName>
        <ecNumber evidence="3">4.1.99.3</ecNumber>
    </recommendedName>
    <alternativeName>
        <fullName evidence="11">DNA photolyase</fullName>
    </alternativeName>
    <alternativeName>
        <fullName evidence="14">Photoreactivating enzyme</fullName>
    </alternativeName>
</protein>
<organism evidence="17 18">
    <name type="scientific">Petromyzon marinus</name>
    <name type="common">Sea lamprey</name>
    <dbReference type="NCBI Taxonomy" id="7757"/>
    <lineage>
        <taxon>Eukaryota</taxon>
        <taxon>Metazoa</taxon>
        <taxon>Chordata</taxon>
        <taxon>Craniata</taxon>
        <taxon>Vertebrata</taxon>
        <taxon>Cyclostomata</taxon>
        <taxon>Hyperoartia</taxon>
        <taxon>Petromyzontiformes</taxon>
        <taxon>Petromyzontidae</taxon>
        <taxon>Petromyzon</taxon>
    </lineage>
</organism>
<evidence type="ECO:0000256" key="14">
    <source>
        <dbReference type="ARBA" id="ARBA00083107"/>
    </source>
</evidence>
<evidence type="ECO:0000256" key="12">
    <source>
        <dbReference type="ARBA" id="ARBA00033999"/>
    </source>
</evidence>
<sequence length="627" mass="70919">MLVGAFCSRYRTQRERALLQPSSSAFRIDLIAKSSRYQNCPGRKRVGPRLAAAIVVCVCVCVCVWRSCTRLLSILLCTSSNGSLPTMATTSKQPIPTKKTEPELSNIGALPETSGGPPSKKPKVGATSKESDAGTTAAPTGSGNFEEQISKTRAALASSVLEFRFNKKRVRAVSNADDMAANASGILYWMSRDQRVQDNWALLYAQRLALKQRLPLYVCFCLVPKFMDATIRHFGFMLRGLQEVEKEFRSLDISFHLLKGYAKDVLPPFVNEKNIGAVVTDFLPLRVPRQWVKDLKKALPKNVPLAQVDAHNVVPCWVTSDKLEYGARTIRRKIHDKLPQFFTEFPPAIKHTYPAKSLPEETDWEAAWQSLEVDRSVGEVAWAQPGTSAGLEMLNSFINERLKLFSTDRNNPNSNALSNLSPWIHFGQISVQRCALEVSKLKPKYRESVDMYIEEAIVRRELGDNFCFYNKNYDSLDGAYDWAKRSLDAHTQDNREYIYSLQQLEEAKTHDPLWNAAQLQMVVEGKMHGFMRMYWAKKILEWTSSPEEALRIAIYLNDRYQLDGSDPNGYVGCMWSICGTHDQGWAERAVFGKIRYMNYAGCKRKFDVGAYESRYSSKKLGFPAPAE</sequence>
<dbReference type="InterPro" id="IPR036155">
    <property type="entry name" value="Crypto/Photolyase_N_sf"/>
</dbReference>
<dbReference type="NCBIfam" id="TIGR00591">
    <property type="entry name" value="phr2"/>
    <property type="match status" value="1"/>
</dbReference>
<dbReference type="PROSITE" id="PS51645">
    <property type="entry name" value="PHR_CRY_ALPHA_BETA"/>
    <property type="match status" value="1"/>
</dbReference>
<feature type="region of interest" description="Disordered" evidence="15">
    <location>
        <begin position="86"/>
        <end position="144"/>
    </location>
</feature>
<comment type="cofactor">
    <cofactor evidence="1">
        <name>FAD</name>
        <dbReference type="ChEBI" id="CHEBI:57692"/>
    </cofactor>
</comment>
<evidence type="ECO:0000259" key="16">
    <source>
        <dbReference type="PROSITE" id="PS51645"/>
    </source>
</evidence>
<keyword evidence="5" id="KW-0285">Flavoprotein</keyword>
<dbReference type="InterPro" id="IPR052219">
    <property type="entry name" value="Photolyase_Class-2"/>
</dbReference>
<dbReference type="SUPFAM" id="SSF52425">
    <property type="entry name" value="Cryptochrome/photolyase, N-terminal domain"/>
    <property type="match status" value="1"/>
</dbReference>
<comment type="catalytic activity">
    <reaction evidence="12">
        <text>cyclobutadipyrimidine (in DNA) = 2 pyrimidine residues (in DNA).</text>
        <dbReference type="EC" id="4.1.99.3"/>
    </reaction>
</comment>
<keyword evidence="6" id="KW-0227">DNA damage</keyword>
<proteinExistence type="inferred from homology"/>
<evidence type="ECO:0000256" key="15">
    <source>
        <dbReference type="SAM" id="MobiDB-lite"/>
    </source>
</evidence>
<dbReference type="RefSeq" id="XP_032801146.1">
    <property type="nucleotide sequence ID" value="XM_032945255.1"/>
</dbReference>
<comment type="similarity">
    <text evidence="2">Belongs to the DNA photolyase class-2 family.</text>
</comment>
<dbReference type="InterPro" id="IPR014729">
    <property type="entry name" value="Rossmann-like_a/b/a_fold"/>
</dbReference>
<evidence type="ECO:0000256" key="6">
    <source>
        <dbReference type="ARBA" id="ARBA00022763"/>
    </source>
</evidence>
<keyword evidence="9" id="KW-0234">DNA repair</keyword>
<evidence type="ECO:0000256" key="1">
    <source>
        <dbReference type="ARBA" id="ARBA00001974"/>
    </source>
</evidence>
<dbReference type="FunFam" id="1.10.579.10:FF:000002">
    <property type="entry name" value="Deoxyribodipyrimidine photolyase"/>
    <property type="match status" value="1"/>
</dbReference>
<dbReference type="Gene3D" id="1.25.40.80">
    <property type="match status" value="1"/>
</dbReference>
<feature type="domain" description="Photolyase/cryptochrome alpha/beta" evidence="16">
    <location>
        <begin position="184"/>
        <end position="316"/>
    </location>
</feature>
<name>A0AAJ7SKN1_PETMA</name>
<evidence type="ECO:0000256" key="5">
    <source>
        <dbReference type="ARBA" id="ARBA00022630"/>
    </source>
</evidence>
<reference evidence="18" key="1">
    <citation type="submission" date="2025-08" db="UniProtKB">
        <authorList>
            <consortium name="RefSeq"/>
        </authorList>
    </citation>
    <scope>IDENTIFICATION</scope>
    <source>
        <tissue evidence="18">Sperm</tissue>
    </source>
</reference>
<dbReference type="EC" id="4.1.99.3" evidence="3"/>
<evidence type="ECO:0000256" key="13">
    <source>
        <dbReference type="ARBA" id="ARBA00059220"/>
    </source>
</evidence>
<dbReference type="FunFam" id="1.25.40.80:FF:000004">
    <property type="entry name" value="Deoxyribodipyrimidine photolyase"/>
    <property type="match status" value="1"/>
</dbReference>
<evidence type="ECO:0000313" key="18">
    <source>
        <dbReference type="RefSeq" id="XP_032801146.1"/>
    </source>
</evidence>
<keyword evidence="10" id="KW-0456">Lyase</keyword>
<comment type="function">
    <text evidence="13">Involved in repair of UV radiation-induced DNA damage. Catalyzes the light-dependent monomerization (300-600 nm) of cyclobutyl pyrimidine dimers (in cis-syn configuration), which are formed between adjacent bases on the same DNA strand upon exposure to ultraviolet radiation.</text>
</comment>
<dbReference type="SUPFAM" id="SSF48173">
    <property type="entry name" value="Cryptochrome/photolyase FAD-binding domain"/>
    <property type="match status" value="1"/>
</dbReference>
<keyword evidence="7" id="KW-0274">FAD</keyword>
<evidence type="ECO:0000256" key="7">
    <source>
        <dbReference type="ARBA" id="ARBA00022827"/>
    </source>
</evidence>
<dbReference type="AlphaFoldDB" id="A0AAJ7SKN1"/>
<dbReference type="InterPro" id="IPR008148">
    <property type="entry name" value="DNA_photolyase_2"/>
</dbReference>
<accession>A0AAJ7SKN1</accession>
<dbReference type="GO" id="GO:0000719">
    <property type="term" value="P:photoreactive repair"/>
    <property type="evidence" value="ECO:0007669"/>
    <property type="project" value="TreeGrafter"/>
</dbReference>
<dbReference type="PANTHER" id="PTHR10211:SF0">
    <property type="entry name" value="DEOXYRIBODIPYRIMIDINE PHOTO-LYASE"/>
    <property type="match status" value="1"/>
</dbReference>
<dbReference type="GO" id="GO:0009650">
    <property type="term" value="P:UV protection"/>
    <property type="evidence" value="ECO:0007669"/>
    <property type="project" value="UniProtKB-ARBA"/>
</dbReference>
<dbReference type="GO" id="GO:0003904">
    <property type="term" value="F:deoxyribodipyrimidine photo-lyase activity"/>
    <property type="evidence" value="ECO:0007669"/>
    <property type="project" value="UniProtKB-EC"/>
</dbReference>
<evidence type="ECO:0000256" key="3">
    <source>
        <dbReference type="ARBA" id="ARBA00013149"/>
    </source>
</evidence>
<evidence type="ECO:0000256" key="4">
    <source>
        <dbReference type="ARBA" id="ARBA00014046"/>
    </source>
</evidence>
<dbReference type="GO" id="GO:0003677">
    <property type="term" value="F:DNA binding"/>
    <property type="evidence" value="ECO:0007669"/>
    <property type="project" value="UniProtKB-KW"/>
</dbReference>
<dbReference type="Proteomes" id="UP001318040">
    <property type="component" value="Unplaced"/>
</dbReference>
<dbReference type="PROSITE" id="PS01084">
    <property type="entry name" value="DNA_PHOTOLYASES_2_2"/>
    <property type="match status" value="1"/>
</dbReference>
<gene>
    <name evidence="18" type="primary">LOC116938082</name>
</gene>
<keyword evidence="17" id="KW-1185">Reference proteome</keyword>
<evidence type="ECO:0000256" key="2">
    <source>
        <dbReference type="ARBA" id="ARBA00006409"/>
    </source>
</evidence>
<feature type="compositionally biased region" description="Polar residues" evidence="15">
    <location>
        <begin position="133"/>
        <end position="144"/>
    </location>
</feature>
<dbReference type="Gene3D" id="1.10.579.10">
    <property type="entry name" value="DNA Cyclobutane Dipyrimidine Photolyase, subunit A, domain 3"/>
    <property type="match status" value="1"/>
</dbReference>
<dbReference type="PANTHER" id="PTHR10211">
    <property type="entry name" value="DEOXYRIBODIPYRIMIDINE PHOTOLYASE"/>
    <property type="match status" value="1"/>
</dbReference>
<dbReference type="GeneID" id="116938082"/>
<dbReference type="InterPro" id="IPR032673">
    <property type="entry name" value="DNA_photolyase_2_CS"/>
</dbReference>
<evidence type="ECO:0000256" key="10">
    <source>
        <dbReference type="ARBA" id="ARBA00023239"/>
    </source>
</evidence>
<evidence type="ECO:0000256" key="11">
    <source>
        <dbReference type="ARBA" id="ARBA00031671"/>
    </source>
</evidence>
<evidence type="ECO:0000313" key="17">
    <source>
        <dbReference type="Proteomes" id="UP001318040"/>
    </source>
</evidence>
<keyword evidence="8" id="KW-0238">DNA-binding</keyword>
<evidence type="ECO:0000256" key="8">
    <source>
        <dbReference type="ARBA" id="ARBA00023125"/>
    </source>
</evidence>
<dbReference type="InterPro" id="IPR036134">
    <property type="entry name" value="Crypto/Photolyase_FAD-like_sf"/>
</dbReference>